<dbReference type="CDD" id="cd03784">
    <property type="entry name" value="GT1_Gtf-like"/>
    <property type="match status" value="1"/>
</dbReference>
<keyword evidence="2 4" id="KW-0328">Glycosyltransferase</keyword>
<evidence type="ECO:0000256" key="2">
    <source>
        <dbReference type="ARBA" id="ARBA00022676"/>
    </source>
</evidence>
<dbReference type="PANTHER" id="PTHR48047">
    <property type="entry name" value="GLYCOSYLTRANSFERASE"/>
    <property type="match status" value="1"/>
</dbReference>
<evidence type="ECO:0000313" key="6">
    <source>
        <dbReference type="EMBL" id="QDD67296.1"/>
    </source>
</evidence>
<evidence type="ECO:0000256" key="5">
    <source>
        <dbReference type="RuleBase" id="RU362057"/>
    </source>
</evidence>
<dbReference type="EMBL" id="MH261365">
    <property type="protein sequence ID" value="QDD67296.1"/>
    <property type="molecule type" value="mRNA"/>
</dbReference>
<dbReference type="Gene3D" id="3.40.50.2000">
    <property type="entry name" value="Glycogen Phosphorylase B"/>
    <property type="match status" value="2"/>
</dbReference>
<dbReference type="FunFam" id="3.40.50.2000:FF:000071">
    <property type="entry name" value="Glycosyltransferase"/>
    <property type="match status" value="1"/>
</dbReference>
<dbReference type="PANTHER" id="PTHR48047:SF45">
    <property type="entry name" value="SCOPOLETIN GLUCOSYLTRANSFERASE-LIKE"/>
    <property type="match status" value="1"/>
</dbReference>
<comment type="similarity">
    <text evidence="1 4">Belongs to the UDP-glycosyltransferase family.</text>
</comment>
<dbReference type="InterPro" id="IPR002213">
    <property type="entry name" value="UDP_glucos_trans"/>
</dbReference>
<dbReference type="PROSITE" id="PS00375">
    <property type="entry name" value="UDPGT"/>
    <property type="match status" value="1"/>
</dbReference>
<dbReference type="FunFam" id="3.40.50.2000:FF:000047">
    <property type="entry name" value="Glycosyltransferase"/>
    <property type="match status" value="1"/>
</dbReference>
<dbReference type="SMR" id="A0A5P1KKD8"/>
<dbReference type="AlphaFoldDB" id="A0A5P1KKD8"/>
<dbReference type="SUPFAM" id="SSF53756">
    <property type="entry name" value="UDP-Glycosyltransferase/glycogen phosphorylase"/>
    <property type="match status" value="1"/>
</dbReference>
<protein>
    <recommendedName>
        <fullName evidence="5">Glycosyltransferase</fullName>
        <ecNumber evidence="5">2.4.1.-</ecNumber>
    </recommendedName>
</protein>
<proteinExistence type="evidence at transcript level"/>
<dbReference type="InterPro" id="IPR035595">
    <property type="entry name" value="UDP_glycos_trans_CS"/>
</dbReference>
<evidence type="ECO:0000256" key="4">
    <source>
        <dbReference type="RuleBase" id="RU003718"/>
    </source>
</evidence>
<reference evidence="6" key="1">
    <citation type="journal article" date="2019" name="Org. Biomol. Chem.">
        <title>Ep7GT, a glycosyltransferase with sugar donor flexibility from Epimedium pseudowushanense, catalyzes the 7-O-glycosylation of baohuoside.</title>
        <authorList>
            <person name="Feng K."/>
            <person name="Chen R."/>
            <person name="Xie K."/>
            <person name="Chen D."/>
            <person name="Liu J."/>
            <person name="Du W."/>
            <person name="Yang L."/>
            <person name="Dai J."/>
        </authorList>
    </citation>
    <scope>NUCLEOTIDE SEQUENCE</scope>
</reference>
<organism evidence="6">
    <name type="scientific">Epimedium pseudowushanense</name>
    <dbReference type="NCBI Taxonomy" id="589473"/>
    <lineage>
        <taxon>Eukaryota</taxon>
        <taxon>Viridiplantae</taxon>
        <taxon>Streptophyta</taxon>
        <taxon>Embryophyta</taxon>
        <taxon>Tracheophyta</taxon>
        <taxon>Spermatophyta</taxon>
        <taxon>Magnoliopsida</taxon>
        <taxon>Ranunculales</taxon>
        <taxon>Berberidaceae</taxon>
        <taxon>Podophylloideae</taxon>
        <taxon>Epimedieae</taxon>
        <taxon>Epimedium</taxon>
    </lineage>
</organism>
<sequence>MGSETHQLHALFFPFMAHGHMIPMIDIARIFSVRGLKSTIITTPQHATNITSKICRYQNSGLDIKIITIPFPSEEFGLPKGCESVDSIPSRDMLFNFFDAVAKLQLEFERILEEIHPDCIVSDMFLPWTNDVACKHGTPRIIFHGTSFFSLCVANVTREYSVYESEGETFLLPGLPDEIKMKKSMLPSHLGSKDRFGEMMDRIRDTEVTSYGVLVNSFYELEPAYADHYRNVLGRRAWHIGPVSLSNNNIIDKAQRGKKAGIDEHYCLNWLNSKEKDSVIYVSFGSVSRFSCVQLTEIAHGLEASAVSFIWVVRQLKDEEDNFLPEGFEERIHGRGLVIKDWAPQVLILDHPAIGGFVTHCGWNSILEGVSAGVPMITWPLFAEQFYNEALITQVMNIGMKVGVERWSDWTEQGHVLVTKETVKKVVNQLMATEEGEEIRNRARMLKGLARKAVKEDGSSFTDLTRLIEELHHAATIGH</sequence>
<keyword evidence="3 4" id="KW-0808">Transferase</keyword>
<dbReference type="Pfam" id="PF00201">
    <property type="entry name" value="UDPGT"/>
    <property type="match status" value="1"/>
</dbReference>
<evidence type="ECO:0000256" key="3">
    <source>
        <dbReference type="ARBA" id="ARBA00022679"/>
    </source>
</evidence>
<name>A0A5P1KKD8_9MAGN</name>
<dbReference type="GO" id="GO:0035251">
    <property type="term" value="F:UDP-glucosyltransferase activity"/>
    <property type="evidence" value="ECO:0007669"/>
    <property type="project" value="TreeGrafter"/>
</dbReference>
<dbReference type="EC" id="2.4.1.-" evidence="5"/>
<accession>A0A5P1KKD8</accession>
<gene>
    <name evidence="6" type="primary">GT8</name>
</gene>
<evidence type="ECO:0000256" key="1">
    <source>
        <dbReference type="ARBA" id="ARBA00009995"/>
    </source>
</evidence>